<name>A0A6N7YY00_9PSEU</name>
<sequence>MSSCPGQGSSRCPTCSRPSSPPSSSRAYSIRSPPSRNDDFCAGGPRTISHEEVEMELETVFGLVHGGCHGAWCWQRVIGALDVLGHRGVAMDLPCDDDSAGAQRYAEVVLDALADVDGNVVLVGHSLGGLTIPLVAAERPVRTLIFLSAVLPMPGKSLIQQQETEPEMVFPNPDGPSAFRRRLYGTAADADAAWALAQIRPQAQTPYHEETPLKAWPDVDAAFIVPTEDRAVNSVWARRAARERLGIEAHEMIGADHSPFLSRPAELARLLVELAVSKEQAHGA</sequence>
<dbReference type="SUPFAM" id="SSF53474">
    <property type="entry name" value="alpha/beta-Hydrolases"/>
    <property type="match status" value="1"/>
</dbReference>
<dbReference type="PANTHER" id="PTHR10992">
    <property type="entry name" value="METHYLESTERASE FAMILY MEMBER"/>
    <property type="match status" value="1"/>
</dbReference>
<dbReference type="EMBL" id="WMBA01000004">
    <property type="protein sequence ID" value="MTD53229.1"/>
    <property type="molecule type" value="Genomic_DNA"/>
</dbReference>
<dbReference type="GO" id="GO:0080032">
    <property type="term" value="F:methyl jasmonate esterase activity"/>
    <property type="evidence" value="ECO:0007669"/>
    <property type="project" value="TreeGrafter"/>
</dbReference>
<dbReference type="Proteomes" id="UP000440096">
    <property type="component" value="Unassembled WGS sequence"/>
</dbReference>
<dbReference type="OrthoDB" id="5495375at2"/>
<protein>
    <submittedName>
        <fullName evidence="3">Alpha/beta fold hydrolase</fullName>
    </submittedName>
</protein>
<keyword evidence="4" id="KW-1185">Reference proteome</keyword>
<organism evidence="3 4">
    <name type="scientific">Amycolatopsis pithecellobii</name>
    <dbReference type="NCBI Taxonomy" id="664692"/>
    <lineage>
        <taxon>Bacteria</taxon>
        <taxon>Bacillati</taxon>
        <taxon>Actinomycetota</taxon>
        <taxon>Actinomycetes</taxon>
        <taxon>Pseudonocardiales</taxon>
        <taxon>Pseudonocardiaceae</taxon>
        <taxon>Amycolatopsis</taxon>
    </lineage>
</organism>
<gene>
    <name evidence="3" type="ORF">GKO32_04435</name>
</gene>
<evidence type="ECO:0000259" key="2">
    <source>
        <dbReference type="Pfam" id="PF12697"/>
    </source>
</evidence>
<accession>A0A6N7YY00</accession>
<dbReference type="GO" id="GO:0080030">
    <property type="term" value="F:methyl indole-3-acetate esterase activity"/>
    <property type="evidence" value="ECO:0007669"/>
    <property type="project" value="TreeGrafter"/>
</dbReference>
<dbReference type="GO" id="GO:0080031">
    <property type="term" value="F:methyl salicylate esterase activity"/>
    <property type="evidence" value="ECO:0007669"/>
    <property type="project" value="TreeGrafter"/>
</dbReference>
<keyword evidence="3" id="KW-0378">Hydrolase</keyword>
<dbReference type="AlphaFoldDB" id="A0A6N7YY00"/>
<dbReference type="Pfam" id="PF12697">
    <property type="entry name" value="Abhydrolase_6"/>
    <property type="match status" value="1"/>
</dbReference>
<dbReference type="GO" id="GO:0009696">
    <property type="term" value="P:salicylic acid metabolic process"/>
    <property type="evidence" value="ECO:0007669"/>
    <property type="project" value="TreeGrafter"/>
</dbReference>
<feature type="region of interest" description="Disordered" evidence="1">
    <location>
        <begin position="1"/>
        <end position="40"/>
    </location>
</feature>
<evidence type="ECO:0000313" key="4">
    <source>
        <dbReference type="Proteomes" id="UP000440096"/>
    </source>
</evidence>
<reference evidence="3 4" key="1">
    <citation type="submission" date="2019-11" db="EMBL/GenBank/DDBJ databases">
        <title>Draft genome of Amycolatopsis RM579.</title>
        <authorList>
            <person name="Duangmal K."/>
            <person name="Mingma R."/>
        </authorList>
    </citation>
    <scope>NUCLEOTIDE SEQUENCE [LARGE SCALE GENOMIC DNA]</scope>
    <source>
        <strain evidence="3 4">RM579</strain>
    </source>
</reference>
<dbReference type="InterPro" id="IPR029058">
    <property type="entry name" value="AB_hydrolase_fold"/>
</dbReference>
<dbReference type="PANTHER" id="PTHR10992:SF1032">
    <property type="entry name" value="METHYLESTERASE 17"/>
    <property type="match status" value="1"/>
</dbReference>
<dbReference type="InterPro" id="IPR045889">
    <property type="entry name" value="MES/HNL"/>
</dbReference>
<dbReference type="Gene3D" id="3.40.50.1820">
    <property type="entry name" value="alpha/beta hydrolase"/>
    <property type="match status" value="1"/>
</dbReference>
<feature type="domain" description="AB hydrolase-1" evidence="2">
    <location>
        <begin position="63"/>
        <end position="269"/>
    </location>
</feature>
<evidence type="ECO:0000256" key="1">
    <source>
        <dbReference type="SAM" id="MobiDB-lite"/>
    </source>
</evidence>
<evidence type="ECO:0000313" key="3">
    <source>
        <dbReference type="EMBL" id="MTD53229.1"/>
    </source>
</evidence>
<feature type="compositionally biased region" description="Low complexity" evidence="1">
    <location>
        <begin position="9"/>
        <end position="35"/>
    </location>
</feature>
<comment type="caution">
    <text evidence="3">The sequence shown here is derived from an EMBL/GenBank/DDBJ whole genome shotgun (WGS) entry which is preliminary data.</text>
</comment>
<proteinExistence type="predicted"/>
<dbReference type="GO" id="GO:0009694">
    <property type="term" value="P:jasmonic acid metabolic process"/>
    <property type="evidence" value="ECO:0007669"/>
    <property type="project" value="TreeGrafter"/>
</dbReference>
<dbReference type="InterPro" id="IPR000073">
    <property type="entry name" value="AB_hydrolase_1"/>
</dbReference>